<reference evidence="2" key="1">
    <citation type="submission" date="2020-01" db="EMBL/GenBank/DDBJ databases">
        <title>Genome sequence of Kobresia littledalei, the first chromosome-level genome in the family Cyperaceae.</title>
        <authorList>
            <person name="Qu G."/>
        </authorList>
    </citation>
    <scope>NUCLEOTIDE SEQUENCE</scope>
    <source>
        <strain evidence="2">C.B.Clarke</strain>
        <tissue evidence="2">Leaf</tissue>
    </source>
</reference>
<dbReference type="Proteomes" id="UP000623129">
    <property type="component" value="Unassembled WGS sequence"/>
</dbReference>
<protein>
    <submittedName>
        <fullName evidence="2">Protein JASON</fullName>
    </submittedName>
</protein>
<dbReference type="PROSITE" id="PS51257">
    <property type="entry name" value="PROKAR_LIPOPROTEIN"/>
    <property type="match status" value="1"/>
</dbReference>
<gene>
    <name evidence="2" type="ORF">FCM35_KLT13656</name>
</gene>
<organism evidence="2 3">
    <name type="scientific">Carex littledalei</name>
    <dbReference type="NCBI Taxonomy" id="544730"/>
    <lineage>
        <taxon>Eukaryota</taxon>
        <taxon>Viridiplantae</taxon>
        <taxon>Streptophyta</taxon>
        <taxon>Embryophyta</taxon>
        <taxon>Tracheophyta</taxon>
        <taxon>Spermatophyta</taxon>
        <taxon>Magnoliopsida</taxon>
        <taxon>Liliopsida</taxon>
        <taxon>Poales</taxon>
        <taxon>Cyperaceae</taxon>
        <taxon>Cyperoideae</taxon>
        <taxon>Cariceae</taxon>
        <taxon>Carex</taxon>
        <taxon>Carex subgen. Euthyceras</taxon>
    </lineage>
</organism>
<feature type="region of interest" description="Disordered" evidence="1">
    <location>
        <begin position="150"/>
        <end position="179"/>
    </location>
</feature>
<comment type="caution">
    <text evidence="2">The sequence shown here is derived from an EMBL/GenBank/DDBJ whole genome shotgun (WGS) entry which is preliminary data.</text>
</comment>
<dbReference type="InterPro" id="IPR039300">
    <property type="entry name" value="JASON"/>
</dbReference>
<evidence type="ECO:0000313" key="3">
    <source>
        <dbReference type="Proteomes" id="UP000623129"/>
    </source>
</evidence>
<keyword evidence="3" id="KW-1185">Reference proteome</keyword>
<dbReference type="OrthoDB" id="1932581at2759"/>
<sequence length="362" mass="40486">MNCFRFAAIKPFVSFFQSLLMGCFVSCFPRRDPDRKLQSRTRARSNSDSYFDMESLEERLVVENQSVTGSLFLNGENDSEEDLTHPHTLEEELRLEAKHLKLCGAILETPMEICKSNKRTALRDLNGSDQSPKSAHTLSNKKIQLYAQCEQENSPDHAITGTPSPGKENSISHQSTPGTGCAEEMGADKLKLTPVRYGMGIRASDPNSPYPTPIALNDDMQTPATIYSSYQETSATGKRARIRAQYVYPASKPAHRVEISSGIKSVELENENEAAGEFSFGTKKNSEETPKVLVSGLSGWLKPTTALRGRNGIPNSTTKYKEDQQIKWHTTPFEERLERVLSDEKMPVSRKYISGRPIELEE</sequence>
<evidence type="ECO:0000313" key="2">
    <source>
        <dbReference type="EMBL" id="KAF3322515.1"/>
    </source>
</evidence>
<dbReference type="EMBL" id="SWLB01000025">
    <property type="protein sequence ID" value="KAF3322515.1"/>
    <property type="molecule type" value="Genomic_DNA"/>
</dbReference>
<evidence type="ECO:0000256" key="1">
    <source>
        <dbReference type="SAM" id="MobiDB-lite"/>
    </source>
</evidence>
<dbReference type="PANTHER" id="PTHR33318">
    <property type="entry name" value="ASPARTYL/GLUTAMYL-TRNA(ASN/GLN) AMIDOTRANSFERASE SUBUNIT"/>
    <property type="match status" value="1"/>
</dbReference>
<dbReference type="GO" id="GO:0007142">
    <property type="term" value="P:male meiosis II"/>
    <property type="evidence" value="ECO:0007669"/>
    <property type="project" value="InterPro"/>
</dbReference>
<name>A0A833VEA5_9POAL</name>
<accession>A0A833VEA5</accession>
<dbReference type="AlphaFoldDB" id="A0A833VEA5"/>
<feature type="compositionally biased region" description="Polar residues" evidence="1">
    <location>
        <begin position="161"/>
        <end position="178"/>
    </location>
</feature>
<proteinExistence type="predicted"/>
<dbReference type="PANTHER" id="PTHR33318:SF5">
    <property type="entry name" value="OS06G0670100 PROTEIN"/>
    <property type="match status" value="1"/>
</dbReference>